<evidence type="ECO:0000313" key="4">
    <source>
        <dbReference type="Proteomes" id="UP001589568"/>
    </source>
</evidence>
<dbReference type="RefSeq" id="WP_379482933.1">
    <property type="nucleotide sequence ID" value="NZ_JBHMCF010000008.1"/>
</dbReference>
<comment type="caution">
    <text evidence="3">The sequence shown here is derived from an EMBL/GenBank/DDBJ whole genome shotgun (WGS) entry which is preliminary data.</text>
</comment>
<proteinExistence type="predicted"/>
<accession>A0ABV5NI46</accession>
<feature type="region of interest" description="Disordered" evidence="1">
    <location>
        <begin position="31"/>
        <end position="90"/>
    </location>
</feature>
<feature type="compositionally biased region" description="Polar residues" evidence="1">
    <location>
        <begin position="80"/>
        <end position="90"/>
    </location>
</feature>
<dbReference type="Proteomes" id="UP001589568">
    <property type="component" value="Unassembled WGS sequence"/>
</dbReference>
<reference evidence="3 4" key="1">
    <citation type="submission" date="2024-09" db="EMBL/GenBank/DDBJ databases">
        <authorList>
            <person name="Sun Q."/>
            <person name="Mori K."/>
        </authorList>
    </citation>
    <scope>NUCLEOTIDE SEQUENCE [LARGE SCALE GENOMIC DNA]</scope>
    <source>
        <strain evidence="3 4">JCM 3324</strain>
    </source>
</reference>
<keyword evidence="4" id="KW-1185">Reference proteome</keyword>
<dbReference type="PROSITE" id="PS50011">
    <property type="entry name" value="PROTEIN_KINASE_DOM"/>
    <property type="match status" value="1"/>
</dbReference>
<feature type="compositionally biased region" description="Polar residues" evidence="1">
    <location>
        <begin position="41"/>
        <end position="54"/>
    </location>
</feature>
<dbReference type="InterPro" id="IPR000719">
    <property type="entry name" value="Prot_kinase_dom"/>
</dbReference>
<protein>
    <recommendedName>
        <fullName evidence="2">Protein kinase domain-containing protein</fullName>
    </recommendedName>
</protein>
<evidence type="ECO:0000259" key="2">
    <source>
        <dbReference type="PROSITE" id="PS50011"/>
    </source>
</evidence>
<evidence type="ECO:0000256" key="1">
    <source>
        <dbReference type="SAM" id="MobiDB-lite"/>
    </source>
</evidence>
<feature type="domain" description="Protein kinase" evidence="2">
    <location>
        <begin position="1"/>
        <end position="90"/>
    </location>
</feature>
<dbReference type="InterPro" id="IPR011009">
    <property type="entry name" value="Kinase-like_dom_sf"/>
</dbReference>
<dbReference type="SUPFAM" id="SSF56112">
    <property type="entry name" value="Protein kinase-like (PK-like)"/>
    <property type="match status" value="1"/>
</dbReference>
<name>A0ABV5NI46_9ACTN</name>
<gene>
    <name evidence="3" type="ORF">ACFFR3_09270</name>
</gene>
<dbReference type="Gene3D" id="1.10.510.10">
    <property type="entry name" value="Transferase(Phosphotransferase) domain 1"/>
    <property type="match status" value="1"/>
</dbReference>
<organism evidence="3 4">
    <name type="scientific">Nonomuraea salmonea</name>
    <dbReference type="NCBI Taxonomy" id="46181"/>
    <lineage>
        <taxon>Bacteria</taxon>
        <taxon>Bacillati</taxon>
        <taxon>Actinomycetota</taxon>
        <taxon>Actinomycetes</taxon>
        <taxon>Streptosporangiales</taxon>
        <taxon>Streptosporangiaceae</taxon>
        <taxon>Nonomuraea</taxon>
    </lineage>
</organism>
<sequence>MIHRDLKPENVALGPDGPRVIDFGIARVDGATLTDDGPCTSRCTTTATPSAANQDQDRAQPAQVPTSSTRPPTGAAGRASSPSRTPRSEP</sequence>
<evidence type="ECO:0000313" key="3">
    <source>
        <dbReference type="EMBL" id="MFB9469696.1"/>
    </source>
</evidence>
<dbReference type="EMBL" id="JBHMCF010000008">
    <property type="protein sequence ID" value="MFB9469696.1"/>
    <property type="molecule type" value="Genomic_DNA"/>
</dbReference>